<dbReference type="EMBL" id="BAAAZT010000008">
    <property type="protein sequence ID" value="GAA3893817.1"/>
    <property type="molecule type" value="Genomic_DNA"/>
</dbReference>
<keyword evidence="2" id="KW-0378">Hydrolase</keyword>
<evidence type="ECO:0000313" key="2">
    <source>
        <dbReference type="EMBL" id="GAA3893817.1"/>
    </source>
</evidence>
<keyword evidence="3" id="KW-1185">Reference proteome</keyword>
<dbReference type="InterPro" id="IPR050993">
    <property type="entry name" value="Isochorismatase_domain"/>
</dbReference>
<gene>
    <name evidence="2" type="ORF">GCM10022228_01160</name>
</gene>
<dbReference type="RefSeq" id="WP_344701242.1">
    <property type="nucleotide sequence ID" value="NZ_BAAAZT010000008.1"/>
</dbReference>
<name>A0ABP7L2E6_9GAMM</name>
<organism evidence="2 3">
    <name type="scientific">Halomonas cibimaris</name>
    <dbReference type="NCBI Taxonomy" id="657012"/>
    <lineage>
        <taxon>Bacteria</taxon>
        <taxon>Pseudomonadati</taxon>
        <taxon>Pseudomonadota</taxon>
        <taxon>Gammaproteobacteria</taxon>
        <taxon>Oceanospirillales</taxon>
        <taxon>Halomonadaceae</taxon>
        <taxon>Halomonas</taxon>
    </lineage>
</organism>
<dbReference type="PANTHER" id="PTHR14119">
    <property type="entry name" value="HYDROLASE"/>
    <property type="match status" value="1"/>
</dbReference>
<dbReference type="Pfam" id="PF00857">
    <property type="entry name" value="Isochorismatase"/>
    <property type="match status" value="1"/>
</dbReference>
<dbReference type="Proteomes" id="UP001500133">
    <property type="component" value="Unassembled WGS sequence"/>
</dbReference>
<dbReference type="PANTHER" id="PTHR14119:SF3">
    <property type="entry name" value="ISOCHORISMATASE DOMAIN-CONTAINING PROTEIN 2"/>
    <property type="match status" value="1"/>
</dbReference>
<dbReference type="SUPFAM" id="SSF52499">
    <property type="entry name" value="Isochorismatase-like hydrolases"/>
    <property type="match status" value="1"/>
</dbReference>
<comment type="caution">
    <text evidence="2">The sequence shown here is derived from an EMBL/GenBank/DDBJ whole genome shotgun (WGS) entry which is preliminary data.</text>
</comment>
<reference evidence="3" key="1">
    <citation type="journal article" date="2019" name="Int. J. Syst. Evol. Microbiol.">
        <title>The Global Catalogue of Microorganisms (GCM) 10K type strain sequencing project: providing services to taxonomists for standard genome sequencing and annotation.</title>
        <authorList>
            <consortium name="The Broad Institute Genomics Platform"/>
            <consortium name="The Broad Institute Genome Sequencing Center for Infectious Disease"/>
            <person name="Wu L."/>
            <person name="Ma J."/>
        </authorList>
    </citation>
    <scope>NUCLEOTIDE SEQUENCE [LARGE SCALE GENOMIC DNA]</scope>
    <source>
        <strain evidence="3">JCM 16914</strain>
    </source>
</reference>
<accession>A0ABP7L2E6</accession>
<proteinExistence type="predicted"/>
<evidence type="ECO:0000259" key="1">
    <source>
        <dbReference type="Pfam" id="PF00857"/>
    </source>
</evidence>
<dbReference type="GO" id="GO:0016787">
    <property type="term" value="F:hydrolase activity"/>
    <property type="evidence" value="ECO:0007669"/>
    <property type="project" value="UniProtKB-KW"/>
</dbReference>
<protein>
    <submittedName>
        <fullName evidence="2">Hydrolase</fullName>
    </submittedName>
</protein>
<dbReference type="InterPro" id="IPR036380">
    <property type="entry name" value="Isochorismatase-like_sf"/>
</dbReference>
<dbReference type="Gene3D" id="3.40.50.850">
    <property type="entry name" value="Isochorismatase-like"/>
    <property type="match status" value="1"/>
</dbReference>
<evidence type="ECO:0000313" key="3">
    <source>
        <dbReference type="Proteomes" id="UP001500133"/>
    </source>
</evidence>
<sequence length="191" mass="21060">MRLYRENSLLLIVDPQTGLLPVIDSGRQAVNEAGWLARMAELVGVPVWVTEQAPEKIGASAPELLGALKQYRLFCKQHFSAMGEADFRNALAQAGRPQVVICGAEAHVCVLQTALGLLQAGYEVYWLSEATVSRRQDEASLARKRAAAGGAVSITADMAAYEWLDRCDTKTFQQAHRQLLRDRSARPLTFF</sequence>
<feature type="domain" description="Isochorismatase-like" evidence="1">
    <location>
        <begin position="8"/>
        <end position="156"/>
    </location>
</feature>
<dbReference type="InterPro" id="IPR000868">
    <property type="entry name" value="Isochorismatase-like_dom"/>
</dbReference>